<comment type="caution">
    <text evidence="2">The sequence shown here is derived from an EMBL/GenBank/DDBJ whole genome shotgun (WGS) entry which is preliminary data.</text>
</comment>
<dbReference type="InterPro" id="IPR046847">
    <property type="entry name" value="Xre-like_HTH"/>
</dbReference>
<protein>
    <recommendedName>
        <fullName evidence="1">Antitoxin Xre-like helix-turn-helix domain-containing protein</fullName>
    </recommendedName>
</protein>
<evidence type="ECO:0000313" key="3">
    <source>
        <dbReference type="Proteomes" id="UP001499909"/>
    </source>
</evidence>
<evidence type="ECO:0000259" key="1">
    <source>
        <dbReference type="Pfam" id="PF20432"/>
    </source>
</evidence>
<dbReference type="InterPro" id="IPR010982">
    <property type="entry name" value="Lambda_DNA-bd_dom_sf"/>
</dbReference>
<name>A0ABP7NLM1_9BACT</name>
<keyword evidence="3" id="KW-1185">Reference proteome</keyword>
<organism evidence="2 3">
    <name type="scientific">Hymenobacter algoricola</name>
    <dbReference type="NCBI Taxonomy" id="486267"/>
    <lineage>
        <taxon>Bacteria</taxon>
        <taxon>Pseudomonadati</taxon>
        <taxon>Bacteroidota</taxon>
        <taxon>Cytophagia</taxon>
        <taxon>Cytophagales</taxon>
        <taxon>Hymenobacteraceae</taxon>
        <taxon>Hymenobacter</taxon>
    </lineage>
</organism>
<dbReference type="Pfam" id="PF20432">
    <property type="entry name" value="Xre-like-HTH"/>
    <property type="match status" value="1"/>
</dbReference>
<dbReference type="Proteomes" id="UP001499909">
    <property type="component" value="Unassembled WGS sequence"/>
</dbReference>
<accession>A0ABP7NLM1</accession>
<dbReference type="RefSeq" id="WP_345116795.1">
    <property type="nucleotide sequence ID" value="NZ_BAABDH010000107.1"/>
</dbReference>
<evidence type="ECO:0000313" key="2">
    <source>
        <dbReference type="EMBL" id="GAA3949888.1"/>
    </source>
</evidence>
<gene>
    <name evidence="2" type="ORF">GCM10022406_34710</name>
</gene>
<proteinExistence type="predicted"/>
<sequence>MRKPTRGVSAADTPLEGRVRAYWGLTQGELGRLLGVSQAQLANDVAGTRPLPPDASYRLRMLGRLLPEPGAPEPAPPPPDRAPLEARLIICLDQARRLRFRLSHELPARARPAIHRLAHAASLPAALAATETDAPLPPRKLEDRQAELTLLHNAALTELEDRSGPGPVALLRARLAGLLAEAGALTKALAAPPPGPDYF</sequence>
<dbReference type="EMBL" id="BAABDH010000107">
    <property type="protein sequence ID" value="GAA3949888.1"/>
    <property type="molecule type" value="Genomic_DNA"/>
</dbReference>
<reference evidence="3" key="1">
    <citation type="journal article" date="2019" name="Int. J. Syst. Evol. Microbiol.">
        <title>The Global Catalogue of Microorganisms (GCM) 10K type strain sequencing project: providing services to taxonomists for standard genome sequencing and annotation.</title>
        <authorList>
            <consortium name="The Broad Institute Genomics Platform"/>
            <consortium name="The Broad Institute Genome Sequencing Center for Infectious Disease"/>
            <person name="Wu L."/>
            <person name="Ma J."/>
        </authorList>
    </citation>
    <scope>NUCLEOTIDE SEQUENCE [LARGE SCALE GENOMIC DNA]</scope>
    <source>
        <strain evidence="3">JCM 17214</strain>
    </source>
</reference>
<dbReference type="SUPFAM" id="SSF47413">
    <property type="entry name" value="lambda repressor-like DNA-binding domains"/>
    <property type="match status" value="1"/>
</dbReference>
<feature type="domain" description="Antitoxin Xre-like helix-turn-helix" evidence="1">
    <location>
        <begin position="18"/>
        <end position="59"/>
    </location>
</feature>